<keyword evidence="8" id="KW-0547">Nucleotide-binding</keyword>
<feature type="transmembrane region" description="Helical" evidence="14">
    <location>
        <begin position="160"/>
        <end position="177"/>
    </location>
</feature>
<evidence type="ECO:0000256" key="7">
    <source>
        <dbReference type="ARBA" id="ARBA00022692"/>
    </source>
</evidence>
<dbReference type="InterPro" id="IPR003594">
    <property type="entry name" value="HATPase_dom"/>
</dbReference>
<dbReference type="CDD" id="cd00082">
    <property type="entry name" value="HisKA"/>
    <property type="match status" value="1"/>
</dbReference>
<evidence type="ECO:0000256" key="10">
    <source>
        <dbReference type="ARBA" id="ARBA00022840"/>
    </source>
</evidence>
<dbReference type="InterPro" id="IPR050398">
    <property type="entry name" value="HssS/ArlS-like"/>
</dbReference>
<dbReference type="InterPro" id="IPR036097">
    <property type="entry name" value="HisK_dim/P_sf"/>
</dbReference>
<dbReference type="SUPFAM" id="SSF47384">
    <property type="entry name" value="Homodimeric domain of signal transducing histidine kinase"/>
    <property type="match status" value="1"/>
</dbReference>
<proteinExistence type="predicted"/>
<dbReference type="PRINTS" id="PR00344">
    <property type="entry name" value="BCTRLSENSOR"/>
</dbReference>
<dbReference type="PROSITE" id="PS50885">
    <property type="entry name" value="HAMP"/>
    <property type="match status" value="1"/>
</dbReference>
<dbReference type="SMART" id="SM00388">
    <property type="entry name" value="HisKA"/>
    <property type="match status" value="1"/>
</dbReference>
<evidence type="ECO:0000259" key="15">
    <source>
        <dbReference type="PROSITE" id="PS50109"/>
    </source>
</evidence>
<evidence type="ECO:0000313" key="17">
    <source>
        <dbReference type="EMBL" id="TKD69375.1"/>
    </source>
</evidence>
<comment type="catalytic activity">
    <reaction evidence="1">
        <text>ATP + protein L-histidine = ADP + protein N-phospho-L-histidine.</text>
        <dbReference type="EC" id="2.7.13.3"/>
    </reaction>
</comment>
<dbReference type="InterPro" id="IPR003660">
    <property type="entry name" value="HAMP_dom"/>
</dbReference>
<dbReference type="SUPFAM" id="SSF55874">
    <property type="entry name" value="ATPase domain of HSP90 chaperone/DNA topoisomerase II/histidine kinase"/>
    <property type="match status" value="1"/>
</dbReference>
<evidence type="ECO:0000256" key="13">
    <source>
        <dbReference type="ARBA" id="ARBA00023136"/>
    </source>
</evidence>
<comment type="subcellular location">
    <subcellularLocation>
        <location evidence="2">Cell membrane</location>
        <topology evidence="2">Multi-pass membrane protein</topology>
    </subcellularLocation>
</comment>
<keyword evidence="5" id="KW-0597">Phosphoprotein</keyword>
<feature type="transmembrane region" description="Helical" evidence="14">
    <location>
        <begin position="16"/>
        <end position="38"/>
    </location>
</feature>
<evidence type="ECO:0000256" key="11">
    <source>
        <dbReference type="ARBA" id="ARBA00022989"/>
    </source>
</evidence>
<evidence type="ECO:0000259" key="16">
    <source>
        <dbReference type="PROSITE" id="PS50885"/>
    </source>
</evidence>
<dbReference type="SMART" id="SM00387">
    <property type="entry name" value="HATPase_c"/>
    <property type="match status" value="1"/>
</dbReference>
<reference evidence="17 18" key="1">
    <citation type="submission" date="2019-04" db="EMBL/GenBank/DDBJ databases">
        <title>Genome sequence of Bacillus hwajinpoensis strain Y2.</title>
        <authorList>
            <person name="Fair J.L."/>
            <person name="Maclea K.S."/>
        </authorList>
    </citation>
    <scope>NUCLEOTIDE SEQUENCE [LARGE SCALE GENOMIC DNA]</scope>
    <source>
        <strain evidence="17 18">Y2</strain>
    </source>
</reference>
<keyword evidence="9 17" id="KW-0418">Kinase</keyword>
<keyword evidence="12" id="KW-0902">Two-component regulatory system</keyword>
<protein>
    <recommendedName>
        <fullName evidence="3">histidine kinase</fullName>
        <ecNumber evidence="3">2.7.13.3</ecNumber>
    </recommendedName>
</protein>
<keyword evidence="7 14" id="KW-0812">Transmembrane</keyword>
<dbReference type="InterPro" id="IPR003661">
    <property type="entry name" value="HisK_dim/P_dom"/>
</dbReference>
<evidence type="ECO:0000256" key="2">
    <source>
        <dbReference type="ARBA" id="ARBA00004651"/>
    </source>
</evidence>
<dbReference type="Pfam" id="PF02518">
    <property type="entry name" value="HATPase_c"/>
    <property type="match status" value="1"/>
</dbReference>
<evidence type="ECO:0000256" key="6">
    <source>
        <dbReference type="ARBA" id="ARBA00022679"/>
    </source>
</evidence>
<dbReference type="InterPro" id="IPR036890">
    <property type="entry name" value="HATPase_C_sf"/>
</dbReference>
<keyword evidence="13 14" id="KW-0472">Membrane</keyword>
<dbReference type="OrthoDB" id="9780718at2"/>
<evidence type="ECO:0000256" key="4">
    <source>
        <dbReference type="ARBA" id="ARBA00022475"/>
    </source>
</evidence>
<dbReference type="PANTHER" id="PTHR45528:SF1">
    <property type="entry name" value="SENSOR HISTIDINE KINASE CPXA"/>
    <property type="match status" value="1"/>
</dbReference>
<evidence type="ECO:0000256" key="9">
    <source>
        <dbReference type="ARBA" id="ARBA00022777"/>
    </source>
</evidence>
<comment type="caution">
    <text evidence="17">The sequence shown here is derived from an EMBL/GenBank/DDBJ whole genome shotgun (WGS) entry which is preliminary data.</text>
</comment>
<keyword evidence="10" id="KW-0067">ATP-binding</keyword>
<dbReference type="CDD" id="cd00075">
    <property type="entry name" value="HATPase"/>
    <property type="match status" value="1"/>
</dbReference>
<keyword evidence="6" id="KW-0808">Transferase</keyword>
<evidence type="ECO:0000256" key="1">
    <source>
        <dbReference type="ARBA" id="ARBA00000085"/>
    </source>
</evidence>
<evidence type="ECO:0000313" key="18">
    <source>
        <dbReference type="Proteomes" id="UP000310541"/>
    </source>
</evidence>
<dbReference type="EC" id="2.7.13.3" evidence="3"/>
<dbReference type="GO" id="GO:0005524">
    <property type="term" value="F:ATP binding"/>
    <property type="evidence" value="ECO:0007669"/>
    <property type="project" value="UniProtKB-KW"/>
</dbReference>
<keyword evidence="4" id="KW-1003">Cell membrane</keyword>
<dbReference type="Gene3D" id="6.10.340.10">
    <property type="match status" value="1"/>
</dbReference>
<dbReference type="Pfam" id="PF00512">
    <property type="entry name" value="HisKA"/>
    <property type="match status" value="1"/>
</dbReference>
<organism evidence="17 18">
    <name type="scientific">Guptibacillus hwajinpoensis</name>
    <dbReference type="NCBI Taxonomy" id="208199"/>
    <lineage>
        <taxon>Bacteria</taxon>
        <taxon>Bacillati</taxon>
        <taxon>Bacillota</taxon>
        <taxon>Bacilli</taxon>
        <taxon>Bacillales</taxon>
        <taxon>Guptibacillaceae</taxon>
        <taxon>Guptibacillus</taxon>
    </lineage>
</organism>
<dbReference type="CDD" id="cd06225">
    <property type="entry name" value="HAMP"/>
    <property type="match status" value="1"/>
</dbReference>
<dbReference type="GO" id="GO:0000155">
    <property type="term" value="F:phosphorelay sensor kinase activity"/>
    <property type="evidence" value="ECO:0007669"/>
    <property type="project" value="InterPro"/>
</dbReference>
<evidence type="ECO:0000256" key="5">
    <source>
        <dbReference type="ARBA" id="ARBA00022553"/>
    </source>
</evidence>
<dbReference type="PROSITE" id="PS50109">
    <property type="entry name" value="HIS_KIN"/>
    <property type="match status" value="1"/>
</dbReference>
<dbReference type="EMBL" id="SWFM01000004">
    <property type="protein sequence ID" value="TKD69375.1"/>
    <property type="molecule type" value="Genomic_DNA"/>
</dbReference>
<dbReference type="Proteomes" id="UP000310541">
    <property type="component" value="Unassembled WGS sequence"/>
</dbReference>
<evidence type="ECO:0000256" key="12">
    <source>
        <dbReference type="ARBA" id="ARBA00023012"/>
    </source>
</evidence>
<gene>
    <name evidence="17" type="ORF">FBF83_15405</name>
</gene>
<dbReference type="InterPro" id="IPR005467">
    <property type="entry name" value="His_kinase_dom"/>
</dbReference>
<dbReference type="AlphaFoldDB" id="A0A4U1MG32"/>
<evidence type="ECO:0000256" key="3">
    <source>
        <dbReference type="ARBA" id="ARBA00012438"/>
    </source>
</evidence>
<dbReference type="InterPro" id="IPR004358">
    <property type="entry name" value="Sig_transdc_His_kin-like_C"/>
</dbReference>
<keyword evidence="11 14" id="KW-1133">Transmembrane helix</keyword>
<dbReference type="GO" id="GO:0005886">
    <property type="term" value="C:plasma membrane"/>
    <property type="evidence" value="ECO:0007669"/>
    <property type="project" value="UniProtKB-SubCell"/>
</dbReference>
<dbReference type="Gene3D" id="3.30.565.10">
    <property type="entry name" value="Histidine kinase-like ATPase, C-terminal domain"/>
    <property type="match status" value="1"/>
</dbReference>
<dbReference type="Gene3D" id="1.10.287.130">
    <property type="match status" value="1"/>
</dbReference>
<evidence type="ECO:0000256" key="8">
    <source>
        <dbReference type="ARBA" id="ARBA00022741"/>
    </source>
</evidence>
<feature type="domain" description="Histidine kinase" evidence="15">
    <location>
        <begin position="239"/>
        <end position="445"/>
    </location>
</feature>
<feature type="domain" description="HAMP" evidence="16">
    <location>
        <begin position="179"/>
        <end position="231"/>
    </location>
</feature>
<dbReference type="PANTHER" id="PTHR45528">
    <property type="entry name" value="SENSOR HISTIDINE KINASE CPXA"/>
    <property type="match status" value="1"/>
</dbReference>
<accession>A0A4U1MG32</accession>
<sequence>MVINLMKKFNIGTKLFLSYLVLIAVIILITTFSFRYLFQEYLVREAGDQLHKEGLQISEMLEDKRWNGERSPGGWLDRRRIDLAGNLISSQFIIYNRDNDVIYSNVDEDVQTEYEENKGKSFVTEQVAIKRLGEQIGSVVLFTKVESLAGFNQIIQQSQTISLIASAAVAVILAAFMQKGLTGPISLLAEHMRQFSMRKKKKPLNLKTNDEINELAETFQVLSEQLYKFDLDQKEFLQNASHELKTPLMAIQGNAEGILDEVIVGDDIDASLEIIVKETQRLKKIVQDISYLTRLETIEEAFKYELIEVDDVISTALTTMRPLANKHHIKLNYNNKTSFDVKMDPDKMTQALINLIGNALRFASAFIEVRVYRNEEFVCIEIQDDGPGFGDAADRVFDRFFTGDQKGSGIGLAITKTIVEKHGGSILASDNDVGARVVISLPNSN</sequence>
<evidence type="ECO:0000256" key="14">
    <source>
        <dbReference type="SAM" id="Phobius"/>
    </source>
</evidence>
<name>A0A4U1MG32_9BACL</name>